<reference evidence="2 3" key="1">
    <citation type="journal article" date="2019" name="Int. J. Syst. Evol. Microbiol.">
        <title>The Global Catalogue of Microorganisms (GCM) 10K type strain sequencing project: providing services to taxonomists for standard genome sequencing and annotation.</title>
        <authorList>
            <consortium name="The Broad Institute Genomics Platform"/>
            <consortium name="The Broad Institute Genome Sequencing Center for Infectious Disease"/>
            <person name="Wu L."/>
            <person name="Ma J."/>
        </authorList>
    </citation>
    <scope>NUCLEOTIDE SEQUENCE [LARGE SCALE GENOMIC DNA]</scope>
    <source>
        <strain evidence="2 3">JCM 16231</strain>
    </source>
</reference>
<comment type="caution">
    <text evidence="2">The sequence shown here is derived from an EMBL/GenBank/DDBJ whole genome shotgun (WGS) entry which is preliminary data.</text>
</comment>
<dbReference type="Proteomes" id="UP001500185">
    <property type="component" value="Unassembled WGS sequence"/>
</dbReference>
<evidence type="ECO:0000313" key="3">
    <source>
        <dbReference type="Proteomes" id="UP001500185"/>
    </source>
</evidence>
<dbReference type="Gene3D" id="3.40.30.10">
    <property type="entry name" value="Glutaredoxin"/>
    <property type="match status" value="1"/>
</dbReference>
<dbReference type="InterPro" id="IPR036249">
    <property type="entry name" value="Thioredoxin-like_sf"/>
</dbReference>
<evidence type="ECO:0008006" key="4">
    <source>
        <dbReference type="Google" id="ProtNLM"/>
    </source>
</evidence>
<protein>
    <recommendedName>
        <fullName evidence="4">Thiol-disulfide isomerase</fullName>
    </recommendedName>
</protein>
<evidence type="ECO:0000256" key="1">
    <source>
        <dbReference type="ARBA" id="ARBA00022729"/>
    </source>
</evidence>
<dbReference type="PANTHER" id="PTHR15337">
    <property type="entry name" value="ANTERIOR GRADIENT PROTEIN-RELATED"/>
    <property type="match status" value="1"/>
</dbReference>
<evidence type="ECO:0000313" key="2">
    <source>
        <dbReference type="EMBL" id="GAA0756695.1"/>
    </source>
</evidence>
<keyword evidence="3" id="KW-1185">Reference proteome</keyword>
<dbReference type="PANTHER" id="PTHR15337:SF11">
    <property type="entry name" value="THIOREDOXIN DOMAIN-CONTAINING PROTEIN"/>
    <property type="match status" value="1"/>
</dbReference>
<proteinExistence type="predicted"/>
<organism evidence="2 3">
    <name type="scientific">Psychroflexus lacisalsi</name>
    <dbReference type="NCBI Taxonomy" id="503928"/>
    <lineage>
        <taxon>Bacteria</taxon>
        <taxon>Pseudomonadati</taxon>
        <taxon>Bacteroidota</taxon>
        <taxon>Flavobacteriia</taxon>
        <taxon>Flavobacteriales</taxon>
        <taxon>Flavobacteriaceae</taxon>
        <taxon>Psychroflexus</taxon>
    </lineage>
</organism>
<dbReference type="InterPro" id="IPR051099">
    <property type="entry name" value="AGR/TXD"/>
</dbReference>
<name>A0ABN1K6V3_9FLAO</name>
<keyword evidence="1" id="KW-0732">Signal</keyword>
<accession>A0ABN1K6V3</accession>
<dbReference type="Pfam" id="PF13899">
    <property type="entry name" value="Thioredoxin_7"/>
    <property type="match status" value="1"/>
</dbReference>
<gene>
    <name evidence="2" type="ORF">GCM10009433_12270</name>
</gene>
<dbReference type="SUPFAM" id="SSF52833">
    <property type="entry name" value="Thioredoxin-like"/>
    <property type="match status" value="1"/>
</dbReference>
<dbReference type="EMBL" id="BAAAGG010000005">
    <property type="protein sequence ID" value="GAA0756695.1"/>
    <property type="molecule type" value="Genomic_DNA"/>
</dbReference>
<sequence>MSFSQNWELDFEHAKKQAKEEQKQILLVFSGSDWCAPCIKLDQQIWQTEAFQNHANDNLVLLRADFPKRKNNRLPKEQELKNTKLAEQYNTEGYFPLVVLMNANGKVIHKLGYKNLSPEEYITAIYED</sequence>